<comment type="subcellular location">
    <subcellularLocation>
        <location evidence="1">Golgi apparatus membrane</location>
        <topology evidence="1">Peripheral membrane protein</topology>
    </subcellularLocation>
</comment>
<evidence type="ECO:0000256" key="3">
    <source>
        <dbReference type="ARBA" id="ARBA00020983"/>
    </source>
</evidence>
<dbReference type="AlphaFoldDB" id="A0A875RQI3"/>
<evidence type="ECO:0000256" key="2">
    <source>
        <dbReference type="ARBA" id="ARBA00006419"/>
    </source>
</evidence>
<dbReference type="KEGG" id="bnn:FOA43_004458"/>
<evidence type="ECO:0000313" key="11">
    <source>
        <dbReference type="Proteomes" id="UP000662931"/>
    </source>
</evidence>
<evidence type="ECO:0000256" key="9">
    <source>
        <dbReference type="SAM" id="MobiDB-lite"/>
    </source>
</evidence>
<accession>A0A875RQI3</accession>
<dbReference type="Pfam" id="PF04124">
    <property type="entry name" value="Dor1"/>
    <property type="match status" value="1"/>
</dbReference>
<evidence type="ECO:0000256" key="5">
    <source>
        <dbReference type="ARBA" id="ARBA00022927"/>
    </source>
</evidence>
<feature type="region of interest" description="Disordered" evidence="9">
    <location>
        <begin position="153"/>
        <end position="197"/>
    </location>
</feature>
<dbReference type="SUPFAM" id="SSF74788">
    <property type="entry name" value="Cullin repeat-like"/>
    <property type="match status" value="1"/>
</dbReference>
<protein>
    <recommendedName>
        <fullName evidence="3">Conserved oligomeric Golgi complex subunit 8</fullName>
    </recommendedName>
    <alternativeName>
        <fullName evidence="8">Component of oligomeric Golgi complex 8</fullName>
    </alternativeName>
</protein>
<gene>
    <name evidence="10" type="ORF">FOA43_004458</name>
</gene>
<comment type="similarity">
    <text evidence="2">Belongs to the COG8 family.</text>
</comment>
<dbReference type="GeneID" id="62197858"/>
<dbReference type="Proteomes" id="UP000662931">
    <property type="component" value="Chromosome 4"/>
</dbReference>
<keyword evidence="5" id="KW-0653">Protein transport</keyword>
<evidence type="ECO:0000256" key="4">
    <source>
        <dbReference type="ARBA" id="ARBA00022448"/>
    </source>
</evidence>
<dbReference type="RefSeq" id="XP_038780625.1">
    <property type="nucleotide sequence ID" value="XM_038924697.1"/>
</dbReference>
<dbReference type="PANTHER" id="PTHR21311:SF0">
    <property type="entry name" value="CONSERVED OLIGOMERIC GOLGI COMPLEX SUBUNIT 8"/>
    <property type="match status" value="1"/>
</dbReference>
<keyword evidence="4" id="KW-0813">Transport</keyword>
<feature type="compositionally biased region" description="Acidic residues" evidence="9">
    <location>
        <begin position="182"/>
        <end position="195"/>
    </location>
</feature>
<organism evidence="10 11">
    <name type="scientific">Eeniella nana</name>
    <name type="common">Yeast</name>
    <name type="synonym">Brettanomyces nanus</name>
    <dbReference type="NCBI Taxonomy" id="13502"/>
    <lineage>
        <taxon>Eukaryota</taxon>
        <taxon>Fungi</taxon>
        <taxon>Dikarya</taxon>
        <taxon>Ascomycota</taxon>
        <taxon>Saccharomycotina</taxon>
        <taxon>Pichiomycetes</taxon>
        <taxon>Pichiales</taxon>
        <taxon>Pichiaceae</taxon>
        <taxon>Brettanomyces</taxon>
    </lineage>
</organism>
<feature type="compositionally biased region" description="Basic and acidic residues" evidence="9">
    <location>
        <begin position="161"/>
        <end position="181"/>
    </location>
</feature>
<dbReference type="EMBL" id="CP064815">
    <property type="protein sequence ID" value="QPG77060.1"/>
    <property type="molecule type" value="Genomic_DNA"/>
</dbReference>
<sequence>MSTATDILLETLSNELPEDIRRRVEKDGESADRDSLREEALKFLEEFLEEDGDPDVLLATSIRPSQDPTNTSYSLIERIAELDSQQRTLDDKIRDETYKHLDLILSANQTYKKCWNSFTKDLNGYCGYMVVDNRGANEEEGVIKEGEIEEGEIEEGEIEEGETKEGEIKEGEIKEGEIKEAEELDEPGEPGEPEPETIPWNQLLKQYQRQIQKIWRHKNDDGEETIVLQSSTVLHNMDRIMDILELPSLANACVKSGHYGECVEIASHVRRLSIRYSEMTLISKVEGDIQQEIKEMINGLVRLLNTDLKQSHIIKIITYLKRIGPFQSGGETMSDEILEKIFLKSRYQFILGELQVLEPLKRANSIERFLKRSIEVIREHCFQTIMTFESIFRVDSDTESIRKANMLLYSFIKSLVLSLCEILRENITKLRDQAGKDGLFLQLIYCSQSLGRVGGDFTPIVLEEFTGIIDKRKWCSILHKQRQLVKSMEQKTQSVATV</sequence>
<evidence type="ECO:0000256" key="6">
    <source>
        <dbReference type="ARBA" id="ARBA00023034"/>
    </source>
</evidence>
<dbReference type="OrthoDB" id="1661054at2759"/>
<dbReference type="GO" id="GO:0032258">
    <property type="term" value="P:cytoplasm to vacuole targeting by the Cvt pathway"/>
    <property type="evidence" value="ECO:0007669"/>
    <property type="project" value="TreeGrafter"/>
</dbReference>
<keyword evidence="7" id="KW-0472">Membrane</keyword>
<evidence type="ECO:0000256" key="7">
    <source>
        <dbReference type="ARBA" id="ARBA00023136"/>
    </source>
</evidence>
<reference evidence="10" key="1">
    <citation type="submission" date="2020-10" db="EMBL/GenBank/DDBJ databases">
        <authorList>
            <person name="Roach M.J.R."/>
        </authorList>
    </citation>
    <scope>NUCLEOTIDE SEQUENCE</scope>
    <source>
        <strain evidence="10">CBS 1945</strain>
    </source>
</reference>
<keyword evidence="11" id="KW-1185">Reference proteome</keyword>
<dbReference type="InterPro" id="IPR007255">
    <property type="entry name" value="COG8"/>
</dbReference>
<dbReference type="GO" id="GO:0017119">
    <property type="term" value="C:Golgi transport complex"/>
    <property type="evidence" value="ECO:0007669"/>
    <property type="project" value="InterPro"/>
</dbReference>
<proteinExistence type="inferred from homology"/>
<dbReference type="InterPro" id="IPR016159">
    <property type="entry name" value="Cullin_repeat-like_dom_sf"/>
</dbReference>
<dbReference type="GO" id="GO:0006891">
    <property type="term" value="P:intra-Golgi vesicle-mediated transport"/>
    <property type="evidence" value="ECO:0007669"/>
    <property type="project" value="TreeGrafter"/>
</dbReference>
<dbReference type="GO" id="GO:0000139">
    <property type="term" value="C:Golgi membrane"/>
    <property type="evidence" value="ECO:0007669"/>
    <property type="project" value="UniProtKB-SubCell"/>
</dbReference>
<evidence type="ECO:0000256" key="8">
    <source>
        <dbReference type="ARBA" id="ARBA00031347"/>
    </source>
</evidence>
<evidence type="ECO:0000313" key="10">
    <source>
        <dbReference type="EMBL" id="QPG77060.1"/>
    </source>
</evidence>
<name>A0A875RQI3_EENNA</name>
<keyword evidence="6" id="KW-0333">Golgi apparatus</keyword>
<evidence type="ECO:0000256" key="1">
    <source>
        <dbReference type="ARBA" id="ARBA00004395"/>
    </source>
</evidence>
<dbReference type="PANTHER" id="PTHR21311">
    <property type="entry name" value="CONSERVED OLIGOMERIC GOLGI COMPLEX COMPONENT 8"/>
    <property type="match status" value="1"/>
</dbReference>